<dbReference type="EMBL" id="KQ420157">
    <property type="protein sequence ID" value="KOF81112.1"/>
    <property type="molecule type" value="Genomic_DNA"/>
</dbReference>
<keyword evidence="1" id="KW-1133">Transmembrane helix</keyword>
<reference evidence="2" key="1">
    <citation type="submission" date="2015-07" db="EMBL/GenBank/DDBJ databases">
        <title>MeaNS - Measles Nucleotide Surveillance Program.</title>
        <authorList>
            <person name="Tran T."/>
            <person name="Druce J."/>
        </authorList>
    </citation>
    <scope>NUCLEOTIDE SEQUENCE</scope>
    <source>
        <strain evidence="2">UCB-OBI-ISO-001</strain>
        <tissue evidence="2">Gonad</tissue>
    </source>
</reference>
<organism evidence="2">
    <name type="scientific">Octopus bimaculoides</name>
    <name type="common">California two-spotted octopus</name>
    <dbReference type="NCBI Taxonomy" id="37653"/>
    <lineage>
        <taxon>Eukaryota</taxon>
        <taxon>Metazoa</taxon>
        <taxon>Spiralia</taxon>
        <taxon>Lophotrochozoa</taxon>
        <taxon>Mollusca</taxon>
        <taxon>Cephalopoda</taxon>
        <taxon>Coleoidea</taxon>
        <taxon>Octopodiformes</taxon>
        <taxon>Octopoda</taxon>
        <taxon>Incirrata</taxon>
        <taxon>Octopodidae</taxon>
        <taxon>Octopus</taxon>
    </lineage>
</organism>
<name>A0A0L8GW34_OCTBM</name>
<keyword evidence="1" id="KW-0472">Membrane</keyword>
<proteinExistence type="predicted"/>
<keyword evidence="1" id="KW-0812">Transmembrane</keyword>
<sequence length="58" mass="7062">MYKIVDKITGRSRISNFIRLLVLYMLFCEKKKTFLPFLLFFLYKSLRKCLLRLVLLVD</sequence>
<evidence type="ECO:0000256" key="1">
    <source>
        <dbReference type="SAM" id="Phobius"/>
    </source>
</evidence>
<feature type="transmembrane region" description="Helical" evidence="1">
    <location>
        <begin position="21"/>
        <end position="43"/>
    </location>
</feature>
<evidence type="ECO:0000313" key="2">
    <source>
        <dbReference type="EMBL" id="KOF81112.1"/>
    </source>
</evidence>
<accession>A0A0L8GW34</accession>
<gene>
    <name evidence="2" type="ORF">OCBIM_22026981mg</name>
</gene>
<protein>
    <submittedName>
        <fullName evidence="2">Uncharacterized protein</fullName>
    </submittedName>
</protein>
<dbReference type="AlphaFoldDB" id="A0A0L8GW34"/>